<dbReference type="PANTHER" id="PTHR21448">
    <property type="entry name" value="SMOOTH MUSCLE MYOSIN HEAVY CHAIN-RELATED"/>
    <property type="match status" value="1"/>
</dbReference>
<proteinExistence type="predicted"/>
<dbReference type="SMART" id="SM01254">
    <property type="entry name" value="KLRAQ"/>
    <property type="match status" value="1"/>
</dbReference>
<dbReference type="Gene3D" id="1.10.287.1490">
    <property type="match status" value="1"/>
</dbReference>
<evidence type="ECO:0000256" key="2">
    <source>
        <dbReference type="ARBA" id="ARBA00020102"/>
    </source>
</evidence>
<dbReference type="Proteomes" id="UP000887540">
    <property type="component" value="Unplaced"/>
</dbReference>
<evidence type="ECO:0000313" key="12">
    <source>
        <dbReference type="Proteomes" id="UP000887540"/>
    </source>
</evidence>
<feature type="coiled-coil region" evidence="9">
    <location>
        <begin position="623"/>
        <end position="668"/>
    </location>
</feature>
<dbReference type="PANTHER" id="PTHR21448:SF0">
    <property type="entry name" value="PROTEIN PHOSPHATASE 1 REGULATORY SUBUNIT 21"/>
    <property type="match status" value="1"/>
</dbReference>
<evidence type="ECO:0000256" key="7">
    <source>
        <dbReference type="ARBA" id="ARBA00031617"/>
    </source>
</evidence>
<dbReference type="GO" id="GO:0016020">
    <property type="term" value="C:membrane"/>
    <property type="evidence" value="ECO:0007669"/>
    <property type="project" value="TreeGrafter"/>
</dbReference>
<keyword evidence="4" id="KW-0694">RNA-binding</keyword>
<dbReference type="Pfam" id="PF10212">
    <property type="entry name" value="PPP1R21_helical"/>
    <property type="match status" value="1"/>
</dbReference>
<keyword evidence="12" id="KW-1185">Reference proteome</keyword>
<evidence type="ECO:0000256" key="10">
    <source>
        <dbReference type="SAM" id="MobiDB-lite"/>
    </source>
</evidence>
<organism evidence="12 13">
    <name type="scientific">Acrobeloides nanus</name>
    <dbReference type="NCBI Taxonomy" id="290746"/>
    <lineage>
        <taxon>Eukaryota</taxon>
        <taxon>Metazoa</taxon>
        <taxon>Ecdysozoa</taxon>
        <taxon>Nematoda</taxon>
        <taxon>Chromadorea</taxon>
        <taxon>Rhabditida</taxon>
        <taxon>Tylenchina</taxon>
        <taxon>Cephalobomorpha</taxon>
        <taxon>Cephaloboidea</taxon>
        <taxon>Cephalobidae</taxon>
        <taxon>Acrobeloides</taxon>
    </lineage>
</organism>
<dbReference type="WBParaSite" id="ACRNAN_Path_1087.g4152.t1">
    <property type="protein sequence ID" value="ACRNAN_Path_1087.g4152.t1"/>
    <property type="gene ID" value="ACRNAN_Path_1087.g4152"/>
</dbReference>
<feature type="coiled-coil region" evidence="9">
    <location>
        <begin position="506"/>
        <end position="568"/>
    </location>
</feature>
<dbReference type="GO" id="GO:0005769">
    <property type="term" value="C:early endosome"/>
    <property type="evidence" value="ECO:0007669"/>
    <property type="project" value="UniProtKB-SubCell"/>
</dbReference>
<feature type="region of interest" description="Disordered" evidence="10">
    <location>
        <begin position="177"/>
        <end position="206"/>
    </location>
</feature>
<reference evidence="13" key="1">
    <citation type="submission" date="2022-11" db="UniProtKB">
        <authorList>
            <consortium name="WormBaseParasite"/>
        </authorList>
    </citation>
    <scope>IDENTIFICATION</scope>
</reference>
<dbReference type="InterPro" id="IPR040024">
    <property type="entry name" value="PPP1R21"/>
</dbReference>
<evidence type="ECO:0000256" key="5">
    <source>
        <dbReference type="ARBA" id="ARBA00023054"/>
    </source>
</evidence>
<dbReference type="InterPro" id="IPR019343">
    <property type="entry name" value="PPP1R21_N"/>
</dbReference>
<protein>
    <recommendedName>
        <fullName evidence="2">Protein phosphatase 1 regulatory subunit 21</fullName>
    </recommendedName>
    <alternativeName>
        <fullName evidence="7">Coiled-coil domain-containing protein 128</fullName>
    </alternativeName>
    <alternativeName>
        <fullName evidence="8">Ferry endosomal RAB5 effector complex subunit 2</fullName>
    </alternativeName>
    <alternativeName>
        <fullName evidence="6">KLRAQ motif-containing protein 1</fullName>
    </alternativeName>
</protein>
<keyword evidence="5 9" id="KW-0175">Coiled coil</keyword>
<evidence type="ECO:0000259" key="11">
    <source>
        <dbReference type="SMART" id="SM01254"/>
    </source>
</evidence>
<dbReference type="Pfam" id="PF10205">
    <property type="entry name" value="KLRAQ"/>
    <property type="match status" value="1"/>
</dbReference>
<feature type="coiled-coil region" evidence="9">
    <location>
        <begin position="29"/>
        <end position="105"/>
    </location>
</feature>
<sequence length="695" mass="79648">MSTISTSTADINVKYQRLAAEFVKLRNQVPVLKNAVVEKQSENEKLKEEVQSKETSLRKLRSENESLAFRNDQLLKRIEALQQTLDDTNAAFNSAKNKKKHKEANLRLFGESSRLQPSTSDTQTVLEQELERKLLENGELHSKLFDLERQNESIVADLTQRISALEQENARLKSSIVHENTRETMARTSRHTHKSSDQQSDYYSDENPKEHLDAQIFEMPQEIITPQDEAKLYANGLLTSTKNVLDSFVNLFTLFEQRCNIYPCDITLETLPSSIVKYSKSLVGFASQLKEIYDEIDMAQMNLQESNDIEEVKPHAIELQAKLSNVFNSSTDELIILLKQSLREECIVPWCSSHLEHLNNQWEHEFSECLKQTASFLNSEINFCSQEKRAHLAEELDKLRCLFSDLKSSFSKKIFVENHLPTASKRLKCVNECIEKCLHQLSAHFLRLHSMCSDYNALDILAKINGSLIVVEETAVPILHSGPVKEIDLSLTSKNSGETVKNEETIILHNSKITELTQELASHQEENQSLKSQLEEFKQRIDGLQNEKVSLMAKLESIQAQLEIFQKKEEGSQNDDVQLFSAWYTEKVEELSFQLQTAKSQAEYYKLECESLLRRTLFTLELNSELEQKINDGETKNAVLNDDLETTRKNYEQQLRAMAEHIAVLNTKIVEQSDHINHLKAQPAQSPVENGSLKQ</sequence>
<evidence type="ECO:0000256" key="4">
    <source>
        <dbReference type="ARBA" id="ARBA00022884"/>
    </source>
</evidence>
<feature type="domain" description="Protein phosphatase 1 regulatory subunit 21 N-terminal" evidence="11">
    <location>
        <begin position="16"/>
        <end position="130"/>
    </location>
</feature>
<dbReference type="InterPro" id="IPR019348">
    <property type="entry name" value="PPP1R21_six_helix"/>
</dbReference>
<dbReference type="GO" id="GO:0003723">
    <property type="term" value="F:RNA binding"/>
    <property type="evidence" value="ECO:0007669"/>
    <property type="project" value="UniProtKB-KW"/>
</dbReference>
<dbReference type="AlphaFoldDB" id="A0A914BVE8"/>
<dbReference type="Pfam" id="PF21636">
    <property type="entry name" value="PPP1R21_C"/>
    <property type="match status" value="1"/>
</dbReference>
<name>A0A914BVE8_9BILA</name>
<evidence type="ECO:0000256" key="6">
    <source>
        <dbReference type="ARBA" id="ARBA00031361"/>
    </source>
</evidence>
<accession>A0A914BVE8</accession>
<evidence type="ECO:0000313" key="13">
    <source>
        <dbReference type="WBParaSite" id="ACRNAN_Path_1087.g4152.t1"/>
    </source>
</evidence>
<evidence type="ECO:0000256" key="1">
    <source>
        <dbReference type="ARBA" id="ARBA00004412"/>
    </source>
</evidence>
<comment type="subcellular location">
    <subcellularLocation>
        <location evidence="1">Early endosome</location>
    </subcellularLocation>
</comment>
<evidence type="ECO:0000256" key="3">
    <source>
        <dbReference type="ARBA" id="ARBA00022753"/>
    </source>
</evidence>
<dbReference type="InterPro" id="IPR049372">
    <property type="entry name" value="PPP1R21_C"/>
</dbReference>
<keyword evidence="3" id="KW-0967">Endosome</keyword>
<evidence type="ECO:0000256" key="8">
    <source>
        <dbReference type="ARBA" id="ARBA00044824"/>
    </source>
</evidence>
<evidence type="ECO:0000256" key="9">
    <source>
        <dbReference type="SAM" id="Coils"/>
    </source>
</evidence>